<evidence type="ECO:0000256" key="1">
    <source>
        <dbReference type="SAM" id="Phobius"/>
    </source>
</evidence>
<dbReference type="EMBL" id="VMFD01000040">
    <property type="protein sequence ID" value="TSC65496.1"/>
    <property type="molecule type" value="Genomic_DNA"/>
</dbReference>
<keyword evidence="1" id="KW-0472">Membrane</keyword>
<reference evidence="2 3" key="1">
    <citation type="submission" date="2017-08" db="EMBL/GenBank/DDBJ databases">
        <title>Mechanisms for carbon and nitrogen cycling indicate functional differentiation within the Candidate Phyla Radiation.</title>
        <authorList>
            <person name="Danczak R.E."/>
            <person name="Johnston M.D."/>
            <person name="Kenah C."/>
            <person name="Slattery M."/>
            <person name="Wrighton K.C."/>
            <person name="Wilkins M.J."/>
        </authorList>
    </citation>
    <scope>NUCLEOTIDE SEQUENCE [LARGE SCALE GENOMIC DNA]</scope>
    <source>
        <strain evidence="2">Gr01-1014_85</strain>
    </source>
</reference>
<dbReference type="Proteomes" id="UP000316253">
    <property type="component" value="Unassembled WGS sequence"/>
</dbReference>
<evidence type="ECO:0000313" key="2">
    <source>
        <dbReference type="EMBL" id="TSC65496.1"/>
    </source>
</evidence>
<keyword evidence="1" id="KW-0812">Transmembrane</keyword>
<keyword evidence="1" id="KW-1133">Transmembrane helix</keyword>
<name>A0A554JAX6_9BACT</name>
<accession>A0A554JAX6</accession>
<evidence type="ECO:0008006" key="4">
    <source>
        <dbReference type="Google" id="ProtNLM"/>
    </source>
</evidence>
<organism evidence="2 3">
    <name type="scientific">Candidatus Berkelbacteria bacterium Gr01-1014_85</name>
    <dbReference type="NCBI Taxonomy" id="2017150"/>
    <lineage>
        <taxon>Bacteria</taxon>
        <taxon>Candidatus Berkelbacteria</taxon>
    </lineage>
</organism>
<sequence>MPNFLTLARQNLLNPVSASRRHGSALIELVLVIFLIGSALVTGMGSFSYAQKLSRRHQYRATADSLASEELERLRLTGYAALAAVGTHNLTPAVASRLN</sequence>
<feature type="transmembrane region" description="Helical" evidence="1">
    <location>
        <begin position="25"/>
        <end position="50"/>
    </location>
</feature>
<feature type="non-terminal residue" evidence="2">
    <location>
        <position position="99"/>
    </location>
</feature>
<protein>
    <recommendedName>
        <fullName evidence="4">Prepilin-type N-terminal cleavage/methylation domain-containing protein</fullName>
    </recommendedName>
</protein>
<dbReference type="AlphaFoldDB" id="A0A554JAX6"/>
<evidence type="ECO:0000313" key="3">
    <source>
        <dbReference type="Proteomes" id="UP000316253"/>
    </source>
</evidence>
<proteinExistence type="predicted"/>
<comment type="caution">
    <text evidence="2">The sequence shown here is derived from an EMBL/GenBank/DDBJ whole genome shotgun (WGS) entry which is preliminary data.</text>
</comment>
<gene>
    <name evidence="2" type="ORF">CEO22_460</name>
</gene>